<keyword evidence="2 6" id="KW-0489">Methyltransferase</keyword>
<dbReference type="Proteomes" id="UP000452188">
    <property type="component" value="Unassembled WGS sequence"/>
</dbReference>
<comment type="similarity">
    <text evidence="6 7">Belongs to the class I-like SAM-binding methyltransferase superfamily. C5-methyltransferase family.</text>
</comment>
<evidence type="ECO:0000256" key="2">
    <source>
        <dbReference type="ARBA" id="ARBA00022603"/>
    </source>
</evidence>
<keyword evidence="5" id="KW-0680">Restriction system</keyword>
<dbReference type="PANTHER" id="PTHR46098">
    <property type="entry name" value="TRNA (CYTOSINE(38)-C(5))-METHYLTRANSFERASE"/>
    <property type="match status" value="1"/>
</dbReference>
<feature type="active site" evidence="6">
    <location>
        <position position="74"/>
    </location>
</feature>
<sequence length="424" mass="47968">MKFIDFFAGIGGFHSGLENAGHEMVGWVEWDKFARQSYEAMYDTEGKYTANDIKSIKDGKELPEADLWAFGSPCTNISLAGNRKGLQGEQSSMFFEVIRLLKDRTWEEKPSYLLMENVKNLLGSNKGFDFFRVLYEMDEAGYDVEWEVFNSSWVIPQNRERVYIIGHKRGIEYKPVFPINRGELEKKRKYNVLRDVLETSVDSKFYLSKDKVEQLLVNDKKSTFLNTGKVKIFGNTSNTGHGSEDVLQEDGVSKTLTATNYRHPVKVATEVKQVGNISHSTSFGGNPQTGRVYDESGLSPTLNTMQGGGREPKVLVEPCLTPDRVNKRQNGRRFKNNDEPNFTLTAADRHGILLSNGKTYVIRKLTPLECWRLQGFTDEQFNKAKEAGVSNSQLYKQAGNAVTVPIVEAIGEKLNEKLVKEQQV</sequence>
<gene>
    <name evidence="8" type="primary">dcm</name>
    <name evidence="8" type="ORF">GIX79_01870</name>
</gene>
<dbReference type="Pfam" id="PF00145">
    <property type="entry name" value="DNA_methylase"/>
    <property type="match status" value="1"/>
</dbReference>
<evidence type="ECO:0000256" key="4">
    <source>
        <dbReference type="ARBA" id="ARBA00022691"/>
    </source>
</evidence>
<organism evidence="8 9">
    <name type="scientific">Limosilactobacillus reuteri</name>
    <name type="common">Lactobacillus reuteri</name>
    <dbReference type="NCBI Taxonomy" id="1598"/>
    <lineage>
        <taxon>Bacteria</taxon>
        <taxon>Bacillati</taxon>
        <taxon>Bacillota</taxon>
        <taxon>Bacilli</taxon>
        <taxon>Lactobacillales</taxon>
        <taxon>Lactobacillaceae</taxon>
        <taxon>Limosilactobacillus</taxon>
    </lineage>
</organism>
<dbReference type="GO" id="GO:0032259">
    <property type="term" value="P:methylation"/>
    <property type="evidence" value="ECO:0007669"/>
    <property type="project" value="UniProtKB-KW"/>
</dbReference>
<dbReference type="Gene3D" id="3.90.120.10">
    <property type="entry name" value="DNA Methylase, subunit A, domain 2"/>
    <property type="match status" value="1"/>
</dbReference>
<dbReference type="PROSITE" id="PS51679">
    <property type="entry name" value="SAM_MT_C5"/>
    <property type="match status" value="1"/>
</dbReference>
<dbReference type="InterPro" id="IPR029063">
    <property type="entry name" value="SAM-dependent_MTases_sf"/>
</dbReference>
<keyword evidence="4 6" id="KW-0949">S-adenosyl-L-methionine</keyword>
<dbReference type="AlphaFoldDB" id="A0AAW9U314"/>
<dbReference type="NCBIfam" id="TIGR00675">
    <property type="entry name" value="dcm"/>
    <property type="match status" value="1"/>
</dbReference>
<comment type="caution">
    <text evidence="8">The sequence shown here is derived from an EMBL/GenBank/DDBJ whole genome shotgun (WGS) entry which is preliminary data.</text>
</comment>
<evidence type="ECO:0000313" key="8">
    <source>
        <dbReference type="EMBL" id="MRG74527.1"/>
    </source>
</evidence>
<reference evidence="8 9" key="1">
    <citation type="submission" date="2019-11" db="EMBL/GenBank/DDBJ databases">
        <title>Draft genome sequence of 12 host-associated Lactobacillus reuteri rodent strains.</title>
        <authorList>
            <person name="Zhang S."/>
            <person name="Ozcam M."/>
            <person name="Van Pijkeren J.P."/>
        </authorList>
    </citation>
    <scope>NUCLEOTIDE SEQUENCE [LARGE SCALE GENOMIC DNA]</scope>
    <source>
        <strain evidence="8 9">6799jm-1</strain>
    </source>
</reference>
<dbReference type="RefSeq" id="WP_019253476.1">
    <property type="nucleotide sequence ID" value="NZ_JAVRDL010000003.1"/>
</dbReference>
<accession>A0AAW9U314</accession>
<dbReference type="PRINTS" id="PR00105">
    <property type="entry name" value="C5METTRFRASE"/>
</dbReference>
<dbReference type="PANTHER" id="PTHR46098:SF1">
    <property type="entry name" value="TRNA (CYTOSINE(38)-C(5))-METHYLTRANSFERASE"/>
    <property type="match status" value="1"/>
</dbReference>
<dbReference type="SUPFAM" id="SSF53335">
    <property type="entry name" value="S-adenosyl-L-methionine-dependent methyltransferases"/>
    <property type="match status" value="1"/>
</dbReference>
<dbReference type="InterPro" id="IPR001525">
    <property type="entry name" value="C5_MeTfrase"/>
</dbReference>
<dbReference type="EMBL" id="WJMV01000003">
    <property type="protein sequence ID" value="MRG74527.1"/>
    <property type="molecule type" value="Genomic_DNA"/>
</dbReference>
<dbReference type="GO" id="GO:0009307">
    <property type="term" value="P:DNA restriction-modification system"/>
    <property type="evidence" value="ECO:0007669"/>
    <property type="project" value="UniProtKB-KW"/>
</dbReference>
<protein>
    <recommendedName>
        <fullName evidence="1">DNA (cytosine-5-)-methyltransferase</fullName>
        <ecNumber evidence="1">2.1.1.37</ecNumber>
    </recommendedName>
</protein>
<dbReference type="GO" id="GO:0003886">
    <property type="term" value="F:DNA (cytosine-5-)-methyltransferase activity"/>
    <property type="evidence" value="ECO:0007669"/>
    <property type="project" value="UniProtKB-EC"/>
</dbReference>
<evidence type="ECO:0000256" key="3">
    <source>
        <dbReference type="ARBA" id="ARBA00022679"/>
    </source>
</evidence>
<evidence type="ECO:0000256" key="5">
    <source>
        <dbReference type="ARBA" id="ARBA00022747"/>
    </source>
</evidence>
<dbReference type="EC" id="2.1.1.37" evidence="1"/>
<dbReference type="InterPro" id="IPR050750">
    <property type="entry name" value="C5-MTase"/>
</dbReference>
<name>A0AAW9U314_LIMRT</name>
<proteinExistence type="inferred from homology"/>
<dbReference type="Gene3D" id="3.40.50.150">
    <property type="entry name" value="Vaccinia Virus protein VP39"/>
    <property type="match status" value="1"/>
</dbReference>
<evidence type="ECO:0000256" key="1">
    <source>
        <dbReference type="ARBA" id="ARBA00011975"/>
    </source>
</evidence>
<keyword evidence="3 6" id="KW-0808">Transferase</keyword>
<evidence type="ECO:0000313" key="9">
    <source>
        <dbReference type="Proteomes" id="UP000452188"/>
    </source>
</evidence>
<evidence type="ECO:0000256" key="6">
    <source>
        <dbReference type="PROSITE-ProRule" id="PRU01016"/>
    </source>
</evidence>
<evidence type="ECO:0000256" key="7">
    <source>
        <dbReference type="RuleBase" id="RU000416"/>
    </source>
</evidence>